<accession>A0AA87SVS5</accession>
<dbReference type="InterPro" id="IPR025161">
    <property type="entry name" value="IS402-like_dom"/>
</dbReference>
<dbReference type="InterPro" id="IPR052909">
    <property type="entry name" value="Transposase_6_like"/>
</dbReference>
<dbReference type="PANTHER" id="PTHR46637:SF1">
    <property type="entry name" value="BLL5188 PROTEIN"/>
    <property type="match status" value="1"/>
</dbReference>
<reference evidence="2 3" key="1">
    <citation type="journal article" date="2014" name="Int. J. Syst. Evol. Microbiol.">
        <title>Leptospira mayottensis sp. nov., a pathogenic species of the genus Leptospira isolated from humans.</title>
        <authorList>
            <person name="Bourhy P."/>
            <person name="Collet L."/>
            <person name="Brisse S."/>
            <person name="Picardeau M."/>
        </authorList>
    </citation>
    <scope>NUCLEOTIDE SEQUENCE [LARGE SCALE GENOMIC DNA]</scope>
    <source>
        <strain evidence="2 3">200901122</strain>
    </source>
</reference>
<proteinExistence type="predicted"/>
<dbReference type="EMBL" id="AKWM02000080">
    <property type="protein sequence ID" value="EKR98292.1"/>
    <property type="molecule type" value="Genomic_DNA"/>
</dbReference>
<dbReference type="Pfam" id="PF13340">
    <property type="entry name" value="DUF4096"/>
    <property type="match status" value="1"/>
</dbReference>
<gene>
    <name evidence="2" type="ORF">LEP1GSC125_1316</name>
</gene>
<comment type="caution">
    <text evidence="2">The sequence shown here is derived from an EMBL/GenBank/DDBJ whole genome shotgun (WGS) entry which is preliminary data.</text>
</comment>
<dbReference type="PANTHER" id="PTHR46637">
    <property type="entry name" value="TIS1421-TRANSPOSASE PROTEIN A"/>
    <property type="match status" value="1"/>
</dbReference>
<name>A0AA87SVS5_9LEPT</name>
<evidence type="ECO:0000259" key="1">
    <source>
        <dbReference type="Pfam" id="PF13340"/>
    </source>
</evidence>
<protein>
    <recommendedName>
        <fullName evidence="1">Insertion element IS402-like domain-containing protein</fullName>
    </recommendedName>
</protein>
<evidence type="ECO:0000313" key="2">
    <source>
        <dbReference type="EMBL" id="EKR98292.1"/>
    </source>
</evidence>
<sequence>MIVMSRLGDLTNEQWDLLCDLLVEPEARDDGKGRPRVNSRSILDGILWILRTGAPWIDLPDRYPAYQTCHRRFQEWRKNGTLDKILEALLHDLEIRGKMDLSTCFIDGTFVPGKKGAYVLAKLNGERVQKSWLSSTKMVLLSPPGLKVLRRMKVSSRKVQSSAKKSKAKSKI</sequence>
<dbReference type="AlphaFoldDB" id="A0AA87SVS5"/>
<feature type="domain" description="Insertion element IS402-like" evidence="1">
    <location>
        <begin position="10"/>
        <end position="85"/>
    </location>
</feature>
<organism evidence="2 3">
    <name type="scientific">Leptospira mayottensis 200901122</name>
    <dbReference type="NCBI Taxonomy" id="1193010"/>
    <lineage>
        <taxon>Bacteria</taxon>
        <taxon>Pseudomonadati</taxon>
        <taxon>Spirochaetota</taxon>
        <taxon>Spirochaetia</taxon>
        <taxon>Leptospirales</taxon>
        <taxon>Leptospiraceae</taxon>
        <taxon>Leptospira</taxon>
    </lineage>
</organism>
<evidence type="ECO:0000313" key="3">
    <source>
        <dbReference type="Proteomes" id="UP000001343"/>
    </source>
</evidence>
<dbReference type="Proteomes" id="UP000001343">
    <property type="component" value="Unassembled WGS sequence"/>
</dbReference>